<feature type="transmembrane region" description="Helical" evidence="1">
    <location>
        <begin position="6"/>
        <end position="23"/>
    </location>
</feature>
<evidence type="ECO:0000256" key="1">
    <source>
        <dbReference type="SAM" id="Phobius"/>
    </source>
</evidence>
<dbReference type="AlphaFoldDB" id="A0A438IDZ4"/>
<evidence type="ECO:0000313" key="3">
    <source>
        <dbReference type="Proteomes" id="UP000288805"/>
    </source>
</evidence>
<dbReference type="InterPro" id="IPR036396">
    <property type="entry name" value="Cyt_P450_sf"/>
</dbReference>
<dbReference type="GO" id="GO:0004497">
    <property type="term" value="F:monooxygenase activity"/>
    <property type="evidence" value="ECO:0007669"/>
    <property type="project" value="InterPro"/>
</dbReference>
<keyword evidence="1" id="KW-0472">Membrane</keyword>
<comment type="caution">
    <text evidence="2">The sequence shown here is derived from an EMBL/GenBank/DDBJ whole genome shotgun (WGS) entry which is preliminary data.</text>
</comment>
<keyword evidence="1" id="KW-0812">Transmembrane</keyword>
<evidence type="ECO:0008006" key="4">
    <source>
        <dbReference type="Google" id="ProtNLM"/>
    </source>
</evidence>
<organism evidence="2 3">
    <name type="scientific">Vitis vinifera</name>
    <name type="common">Grape</name>
    <dbReference type="NCBI Taxonomy" id="29760"/>
    <lineage>
        <taxon>Eukaryota</taxon>
        <taxon>Viridiplantae</taxon>
        <taxon>Streptophyta</taxon>
        <taxon>Embryophyta</taxon>
        <taxon>Tracheophyta</taxon>
        <taxon>Spermatophyta</taxon>
        <taxon>Magnoliopsida</taxon>
        <taxon>eudicotyledons</taxon>
        <taxon>Gunneridae</taxon>
        <taxon>Pentapetalae</taxon>
        <taxon>rosids</taxon>
        <taxon>Vitales</taxon>
        <taxon>Vitaceae</taxon>
        <taxon>Viteae</taxon>
        <taxon>Vitis</taxon>
    </lineage>
</organism>
<reference evidence="2 3" key="1">
    <citation type="journal article" date="2018" name="PLoS Genet.">
        <title>Population sequencing reveals clonal diversity and ancestral inbreeding in the grapevine cultivar Chardonnay.</title>
        <authorList>
            <person name="Roach M.J."/>
            <person name="Johnson D.L."/>
            <person name="Bohlmann J."/>
            <person name="van Vuuren H.J."/>
            <person name="Jones S.J."/>
            <person name="Pretorius I.S."/>
            <person name="Schmidt S.A."/>
            <person name="Borneman A.R."/>
        </authorList>
    </citation>
    <scope>NUCLEOTIDE SEQUENCE [LARGE SCALE GENOMIC DNA]</scope>
    <source>
        <strain evidence="3">cv. Chardonnay</strain>
        <tissue evidence="2">Leaf</tissue>
    </source>
</reference>
<name>A0A438IDZ4_VITVI</name>
<sequence length="161" mass="17684">MDLFSFLLHPILLSVSLCVVFLVRRYKSATAKLPPGNQGWPIIGETLAFALGSKSGNPTRFIKERMMKYSPMCSGPPWWARRSLSSVARREQVSILKPQQARCHLEAAVHGEDTALRVSPKGRTKRIAQLCPGISKARCATALYTNHGFHGTGAHRDGLGS</sequence>
<keyword evidence="1" id="KW-1133">Transmembrane helix</keyword>
<dbReference type="Gene3D" id="1.10.630.10">
    <property type="entry name" value="Cytochrome P450"/>
    <property type="match status" value="1"/>
</dbReference>
<proteinExistence type="predicted"/>
<dbReference type="Proteomes" id="UP000288805">
    <property type="component" value="Unassembled WGS sequence"/>
</dbReference>
<dbReference type="GO" id="GO:0020037">
    <property type="term" value="F:heme binding"/>
    <property type="evidence" value="ECO:0007669"/>
    <property type="project" value="InterPro"/>
</dbReference>
<evidence type="ECO:0000313" key="2">
    <source>
        <dbReference type="EMBL" id="RVW94975.1"/>
    </source>
</evidence>
<dbReference type="EMBL" id="QGNW01000117">
    <property type="protein sequence ID" value="RVW94975.1"/>
    <property type="molecule type" value="Genomic_DNA"/>
</dbReference>
<gene>
    <name evidence="2" type="ORF">CK203_040023</name>
</gene>
<protein>
    <recommendedName>
        <fullName evidence="4">Beta-amyrin 28-oxidase</fullName>
    </recommendedName>
</protein>
<dbReference type="GO" id="GO:0016705">
    <property type="term" value="F:oxidoreductase activity, acting on paired donors, with incorporation or reduction of molecular oxygen"/>
    <property type="evidence" value="ECO:0007669"/>
    <property type="project" value="InterPro"/>
</dbReference>
<accession>A0A438IDZ4</accession>
<dbReference type="GO" id="GO:0005506">
    <property type="term" value="F:iron ion binding"/>
    <property type="evidence" value="ECO:0007669"/>
    <property type="project" value="InterPro"/>
</dbReference>